<keyword evidence="6" id="KW-0732">Signal</keyword>
<evidence type="ECO:0000256" key="4">
    <source>
        <dbReference type="ARBA" id="ARBA00023136"/>
    </source>
</evidence>
<comment type="subcellular location">
    <subcellularLocation>
        <location evidence="1">Membrane</location>
        <topology evidence="1">Multi-pass membrane protein</topology>
    </subcellularLocation>
</comment>
<feature type="chain" id="PRO_5002245028" description="Ion transport domain-containing protein" evidence="6">
    <location>
        <begin position="23"/>
        <end position="135"/>
    </location>
</feature>
<keyword evidence="2 5" id="KW-0812">Transmembrane</keyword>
<dbReference type="GO" id="GO:0042391">
    <property type="term" value="P:regulation of membrane potential"/>
    <property type="evidence" value="ECO:0007669"/>
    <property type="project" value="TreeGrafter"/>
</dbReference>
<dbReference type="InterPro" id="IPR050818">
    <property type="entry name" value="KCNH_animal-type"/>
</dbReference>
<evidence type="ECO:0000256" key="5">
    <source>
        <dbReference type="SAM" id="Phobius"/>
    </source>
</evidence>
<dbReference type="PANTHER" id="PTHR10217:SF435">
    <property type="entry name" value="POTASSIUM VOLTAGE-GATED CHANNEL PROTEIN EAG"/>
    <property type="match status" value="1"/>
</dbReference>
<feature type="signal peptide" evidence="6">
    <location>
        <begin position="1"/>
        <end position="22"/>
    </location>
</feature>
<name>A0A0D2J2K8_9CHLO</name>
<keyword evidence="9" id="KW-1185">Reference proteome</keyword>
<dbReference type="GeneID" id="25731283"/>
<sequence length="135" mass="15488">MWWAFILVTVLVTMVADPYCLAFAEYPGLYPPTSPDTILNIILTAIYIADILLNFMVAFHDDEGHLVIDAKTIAAHYLQWRFWVDLLTTVPFDWIVLGAMGLQYSSTVEARYVALLRLLRLGRAYRLKKSPYLCN</sequence>
<dbReference type="GO" id="GO:0005249">
    <property type="term" value="F:voltage-gated potassium channel activity"/>
    <property type="evidence" value="ECO:0007669"/>
    <property type="project" value="TreeGrafter"/>
</dbReference>
<evidence type="ECO:0000313" key="9">
    <source>
        <dbReference type="Proteomes" id="UP000054498"/>
    </source>
</evidence>
<evidence type="ECO:0000256" key="3">
    <source>
        <dbReference type="ARBA" id="ARBA00022989"/>
    </source>
</evidence>
<dbReference type="RefSeq" id="XP_013893197.1">
    <property type="nucleotide sequence ID" value="XM_014037743.1"/>
</dbReference>
<feature type="transmembrane region" description="Helical" evidence="5">
    <location>
        <begin position="38"/>
        <end position="59"/>
    </location>
</feature>
<evidence type="ECO:0000256" key="6">
    <source>
        <dbReference type="SAM" id="SignalP"/>
    </source>
</evidence>
<evidence type="ECO:0000256" key="2">
    <source>
        <dbReference type="ARBA" id="ARBA00022692"/>
    </source>
</evidence>
<evidence type="ECO:0000313" key="8">
    <source>
        <dbReference type="EMBL" id="KIY94177.1"/>
    </source>
</evidence>
<dbReference type="SUPFAM" id="SSF81324">
    <property type="entry name" value="Voltage-gated potassium channels"/>
    <property type="match status" value="1"/>
</dbReference>
<dbReference type="STRING" id="145388.A0A0D2J2K8"/>
<organism evidence="8 9">
    <name type="scientific">Monoraphidium neglectum</name>
    <dbReference type="NCBI Taxonomy" id="145388"/>
    <lineage>
        <taxon>Eukaryota</taxon>
        <taxon>Viridiplantae</taxon>
        <taxon>Chlorophyta</taxon>
        <taxon>core chlorophytes</taxon>
        <taxon>Chlorophyceae</taxon>
        <taxon>CS clade</taxon>
        <taxon>Sphaeropleales</taxon>
        <taxon>Selenastraceae</taxon>
        <taxon>Monoraphidium</taxon>
    </lineage>
</organism>
<reference evidence="8 9" key="1">
    <citation type="journal article" date="2013" name="BMC Genomics">
        <title>Reconstruction of the lipid metabolism for the microalga Monoraphidium neglectum from its genome sequence reveals characteristics suitable for biofuel production.</title>
        <authorList>
            <person name="Bogen C."/>
            <person name="Al-Dilaimi A."/>
            <person name="Albersmeier A."/>
            <person name="Wichmann J."/>
            <person name="Grundmann M."/>
            <person name="Rupp O."/>
            <person name="Lauersen K.J."/>
            <person name="Blifernez-Klassen O."/>
            <person name="Kalinowski J."/>
            <person name="Goesmann A."/>
            <person name="Mussgnug J.H."/>
            <person name="Kruse O."/>
        </authorList>
    </citation>
    <scope>NUCLEOTIDE SEQUENCE [LARGE SCALE GENOMIC DNA]</scope>
    <source>
        <strain evidence="8 9">SAG 48.87</strain>
    </source>
</reference>
<protein>
    <recommendedName>
        <fullName evidence="7">Ion transport domain-containing protein</fullName>
    </recommendedName>
</protein>
<dbReference type="KEGG" id="mng:MNEG_13786"/>
<dbReference type="Proteomes" id="UP000054498">
    <property type="component" value="Unassembled WGS sequence"/>
</dbReference>
<dbReference type="Pfam" id="PF00520">
    <property type="entry name" value="Ion_trans"/>
    <property type="match status" value="1"/>
</dbReference>
<dbReference type="EMBL" id="KK104267">
    <property type="protein sequence ID" value="KIY94177.1"/>
    <property type="molecule type" value="Genomic_DNA"/>
</dbReference>
<dbReference type="AlphaFoldDB" id="A0A0D2J2K8"/>
<gene>
    <name evidence="8" type="ORF">MNEG_13786</name>
</gene>
<evidence type="ECO:0000256" key="1">
    <source>
        <dbReference type="ARBA" id="ARBA00004141"/>
    </source>
</evidence>
<dbReference type="PANTHER" id="PTHR10217">
    <property type="entry name" value="VOLTAGE AND LIGAND GATED POTASSIUM CHANNEL"/>
    <property type="match status" value="1"/>
</dbReference>
<dbReference type="GO" id="GO:0005886">
    <property type="term" value="C:plasma membrane"/>
    <property type="evidence" value="ECO:0007669"/>
    <property type="project" value="TreeGrafter"/>
</dbReference>
<proteinExistence type="predicted"/>
<accession>A0A0D2J2K8</accession>
<dbReference type="InterPro" id="IPR005821">
    <property type="entry name" value="Ion_trans_dom"/>
</dbReference>
<keyword evidence="4 5" id="KW-0472">Membrane</keyword>
<dbReference type="Gene3D" id="1.10.287.70">
    <property type="match status" value="1"/>
</dbReference>
<evidence type="ECO:0000259" key="7">
    <source>
        <dbReference type="Pfam" id="PF00520"/>
    </source>
</evidence>
<feature type="domain" description="Ion transport" evidence="7">
    <location>
        <begin position="5"/>
        <end position="127"/>
    </location>
</feature>
<keyword evidence="3 5" id="KW-1133">Transmembrane helix</keyword>
<dbReference type="OrthoDB" id="421226at2759"/>